<accession>X0SIR3</accession>
<proteinExistence type="predicted"/>
<sequence>MDANGVGLNDVIGDGIGRLPMDGRLAQGLDCDDYSFNELWGAEPED</sequence>
<name>X0SIR3_9ZZZZ</name>
<evidence type="ECO:0000313" key="1">
    <source>
        <dbReference type="EMBL" id="GAF74971.1"/>
    </source>
</evidence>
<dbReference type="EMBL" id="BARS01002930">
    <property type="protein sequence ID" value="GAF74971.1"/>
    <property type="molecule type" value="Genomic_DNA"/>
</dbReference>
<organism evidence="1">
    <name type="scientific">marine sediment metagenome</name>
    <dbReference type="NCBI Taxonomy" id="412755"/>
    <lineage>
        <taxon>unclassified sequences</taxon>
        <taxon>metagenomes</taxon>
        <taxon>ecological metagenomes</taxon>
    </lineage>
</organism>
<dbReference type="AlphaFoldDB" id="X0SIR3"/>
<feature type="non-terminal residue" evidence="1">
    <location>
        <position position="46"/>
    </location>
</feature>
<reference evidence="1" key="1">
    <citation type="journal article" date="2014" name="Front. Microbiol.">
        <title>High frequency of phylogenetically diverse reductive dehalogenase-homologous genes in deep subseafloor sedimentary metagenomes.</title>
        <authorList>
            <person name="Kawai M."/>
            <person name="Futagami T."/>
            <person name="Toyoda A."/>
            <person name="Takaki Y."/>
            <person name="Nishi S."/>
            <person name="Hori S."/>
            <person name="Arai W."/>
            <person name="Tsubouchi T."/>
            <person name="Morono Y."/>
            <person name="Uchiyama I."/>
            <person name="Ito T."/>
            <person name="Fujiyama A."/>
            <person name="Inagaki F."/>
            <person name="Takami H."/>
        </authorList>
    </citation>
    <scope>NUCLEOTIDE SEQUENCE</scope>
    <source>
        <strain evidence="1">Expedition CK06-06</strain>
    </source>
</reference>
<gene>
    <name evidence="1" type="ORF">S01H1_05629</name>
</gene>
<comment type="caution">
    <text evidence="1">The sequence shown here is derived from an EMBL/GenBank/DDBJ whole genome shotgun (WGS) entry which is preliminary data.</text>
</comment>
<protein>
    <submittedName>
        <fullName evidence="1">Uncharacterized protein</fullName>
    </submittedName>
</protein>